<feature type="non-terminal residue" evidence="1">
    <location>
        <position position="1"/>
    </location>
</feature>
<name>A0A0F9RLU9_9ZZZZ</name>
<proteinExistence type="predicted"/>
<dbReference type="EMBL" id="LAZR01001097">
    <property type="protein sequence ID" value="KKN50752.1"/>
    <property type="molecule type" value="Genomic_DNA"/>
</dbReference>
<protein>
    <submittedName>
        <fullName evidence="1">Uncharacterized protein</fullName>
    </submittedName>
</protein>
<evidence type="ECO:0000313" key="1">
    <source>
        <dbReference type="EMBL" id="KKN50752.1"/>
    </source>
</evidence>
<gene>
    <name evidence="1" type="ORF">LCGC14_0629700</name>
</gene>
<dbReference type="AlphaFoldDB" id="A0A0F9RLU9"/>
<organism evidence="1">
    <name type="scientific">marine sediment metagenome</name>
    <dbReference type="NCBI Taxonomy" id="412755"/>
    <lineage>
        <taxon>unclassified sequences</taxon>
        <taxon>metagenomes</taxon>
        <taxon>ecological metagenomes</taxon>
    </lineage>
</organism>
<comment type="caution">
    <text evidence="1">The sequence shown here is derived from an EMBL/GenBank/DDBJ whole genome shotgun (WGS) entry which is preliminary data.</text>
</comment>
<reference evidence="1" key="1">
    <citation type="journal article" date="2015" name="Nature">
        <title>Complex archaea that bridge the gap between prokaryotes and eukaryotes.</title>
        <authorList>
            <person name="Spang A."/>
            <person name="Saw J.H."/>
            <person name="Jorgensen S.L."/>
            <person name="Zaremba-Niedzwiedzka K."/>
            <person name="Martijn J."/>
            <person name="Lind A.E."/>
            <person name="van Eijk R."/>
            <person name="Schleper C."/>
            <person name="Guy L."/>
            <person name="Ettema T.J."/>
        </authorList>
    </citation>
    <scope>NUCLEOTIDE SEQUENCE</scope>
</reference>
<accession>A0A0F9RLU9</accession>
<sequence>GVPSRFVDGYRSVSMGQIDEIYDSQEGKNAVLIKYKHLYNWAEVFIPTDITGNGYWIQFDIEPESASQGQFSLTLNSNFSSGYRGSVANLTAILSSLESSVANRTITFTDLLSGGTTIGQMLTDQNGQASILVDINNSQVVGPHPIAASFSTLASDTTSYLVYGDIDVKLLSVNPALVNRSISNSTTIQGYVMDPIADQRVENATVEFVLLRIGTNNSFANPFDTIYTETDSNGNFNSITNVDPSVIRGNYEVRVDFNGSWNRIPLALGFMSNSSERIGLNVTEDFTYKLLFSINGTPTKHPFDPDPGDDPANNLINVKRGDQLNLSVIVLDDVTGTPGSGENVDFYDYTNGDVLIDSKITDSNGNAWMTYNIGNSNKSGPTLVYTQVNSFRNYSYYIVNESIGISITSYSNPPRIDISGGAPYPQFNIQCELIDVFSNPINYSYLDLKMNDSVGDTTSYLTTPLSVNPISLGSNSFNFDRSVNVGTPNNNYTIKLEFTGIFDLSSTPYSSTFNISYLYTSTEIPKQLMVWDSSNVIILLDIEGISAKTIYDDFNQPELYNRGDIANFEVLITQSSNPAPTGSIVRLKDAYTNTYLNSSIFSFSDNGYKQLNVNTSTLHSGLHYIEVEFEYNSIANIYNSTYIVINGPVSISSSSDDNAIQRNFDTFSITGTVINDTIALKGLQVEIILLTKSYFNASGNITGVTTDFISDVGGTYTFLNQISANCPQGEYLIIINFTGRIQHSDGPISINLSNPYMISSNSSPIQVNITARTIIIKDGNGFHTESGLEPTLWINTDILHVYGNLTWDNSTKISNVNVSVSIRLLNGSIITSNSSVITNSSGQFNVFFVIDSNWPAFRSQTEIWVEFKPMAYGNYLPYVEEASLKFN</sequence>